<accession>A0A846ZGX2</accession>
<evidence type="ECO:0000313" key="2">
    <source>
        <dbReference type="Proteomes" id="UP000590460"/>
    </source>
</evidence>
<reference evidence="1 2" key="1">
    <citation type="submission" date="2020-04" db="EMBL/GenBank/DDBJ databases">
        <title>MicrobeNet Type strains.</title>
        <authorList>
            <person name="Nicholson A.C."/>
        </authorList>
    </citation>
    <scope>NUCLEOTIDE SEQUENCE [LARGE SCALE GENOMIC DNA]</scope>
    <source>
        <strain evidence="1 2">CCUG 54536</strain>
    </source>
</reference>
<dbReference type="InterPro" id="IPR029052">
    <property type="entry name" value="Metallo-depent_PP-like"/>
</dbReference>
<dbReference type="AlphaFoldDB" id="A0A846ZGX2"/>
<name>A0A846ZGX2_9LACO</name>
<comment type="caution">
    <text evidence="1">The sequence shown here is derived from an EMBL/GenBank/DDBJ whole genome shotgun (WGS) entry which is preliminary data.</text>
</comment>
<dbReference type="EMBL" id="JAAXPO010000005">
    <property type="protein sequence ID" value="NKZ18565.1"/>
    <property type="molecule type" value="Genomic_DNA"/>
</dbReference>
<dbReference type="RefSeq" id="WP_168676846.1">
    <property type="nucleotide sequence ID" value="NZ_BPKV01000007.1"/>
</dbReference>
<sequence>MGRFKWTEELKNEVRQLGEQGLNSREIVERLYDSYGVYYPRRTVRQYMNHEKPTATVRSDSGFNIEPIYHYGEDGKVDDIKITAKYLMLNEQTQKTPEDILEYLNLDAKEWRVVSAIPNQWTTPTADGPKWNFQLKVNVKPRVENAIEDLVERLTHEVKPLHVESHIDPSRQNNLVIPLADLHFGILKLDHIQDKIAELLEIISLGYKTIVIEVIGDTLHSDKINSTETVSGTILEDVNMPNAIDEAMMFMETIVTAALKHANSVYIKSVGGNHDFDMSYMFMLWVKEHFKQAKVDVNNNYRTAYLLDHVLVSIQHGDVNKRIPGQILATEHKHMWGVASTVEIHTGHLHFDKTVDENGVIIRQFSTPKPTDGWEKKNAFVGSSKLLHALVYSDDRLKVEHFI</sequence>
<protein>
    <submittedName>
        <fullName evidence="1">Helix-turn-helix domain-containing protein</fullName>
    </submittedName>
</protein>
<evidence type="ECO:0000313" key="1">
    <source>
        <dbReference type="EMBL" id="NKZ18565.1"/>
    </source>
</evidence>
<gene>
    <name evidence="1" type="ORF">HF966_05180</name>
</gene>
<dbReference type="SUPFAM" id="SSF56300">
    <property type="entry name" value="Metallo-dependent phosphatases"/>
    <property type="match status" value="1"/>
</dbReference>
<organism evidence="1 2">
    <name type="scientific">Leuconostoc holzapfelii</name>
    <dbReference type="NCBI Taxonomy" id="434464"/>
    <lineage>
        <taxon>Bacteria</taxon>
        <taxon>Bacillati</taxon>
        <taxon>Bacillota</taxon>
        <taxon>Bacilli</taxon>
        <taxon>Lactobacillales</taxon>
        <taxon>Lactobacillaceae</taxon>
        <taxon>Leuconostoc</taxon>
    </lineage>
</organism>
<proteinExistence type="predicted"/>
<dbReference type="Proteomes" id="UP000590460">
    <property type="component" value="Unassembled WGS sequence"/>
</dbReference>